<feature type="transmembrane region" description="Helical" evidence="3">
    <location>
        <begin position="96"/>
        <end position="113"/>
    </location>
</feature>
<dbReference type="InterPro" id="IPR052069">
    <property type="entry name" value="Ca-reg_mRNA-binding_domain"/>
</dbReference>
<dbReference type="GO" id="GO:0003730">
    <property type="term" value="F:mRNA 3'-UTR binding"/>
    <property type="evidence" value="ECO:0007669"/>
    <property type="project" value="TreeGrafter"/>
</dbReference>
<dbReference type="InterPro" id="IPR010718">
    <property type="entry name" value="DUF1294"/>
</dbReference>
<dbReference type="InterPro" id="IPR012340">
    <property type="entry name" value="NA-bd_OB-fold"/>
</dbReference>
<dbReference type="GO" id="GO:0005829">
    <property type="term" value="C:cytosol"/>
    <property type="evidence" value="ECO:0007669"/>
    <property type="project" value="UniProtKB-ARBA"/>
</dbReference>
<sequence>MKGKITEWNDEKGYGFIVSPQCKSRVFVHISQFNRGTMWPKVNTRVSFKAEKDKQGRINAKDVSLAGLKAIPFSVQLSGVFLLLVCIITGLNGTGWLWFSLYLGLSPLTYLVYKADKRSAIAGDWRVSENTLHFLAVTGGWPGALVAQHRLRHKSQKQPFKTLLWLTIVCNIAVYLWTITPYGPLWLEEAGHTIQVQLVNWMTKL</sequence>
<name>U2ZX48_VIBPR</name>
<evidence type="ECO:0000313" key="5">
    <source>
        <dbReference type="EMBL" id="GAD65677.1"/>
    </source>
</evidence>
<evidence type="ECO:0000256" key="3">
    <source>
        <dbReference type="SAM" id="Phobius"/>
    </source>
</evidence>
<dbReference type="PANTHER" id="PTHR12962">
    <property type="entry name" value="CALCIUM-REGULATED HEAT STABLE PROTEIN CRHSP-24-RELATED"/>
    <property type="match status" value="1"/>
</dbReference>
<dbReference type="GO" id="GO:0043488">
    <property type="term" value="P:regulation of mRNA stability"/>
    <property type="evidence" value="ECO:0007669"/>
    <property type="project" value="TreeGrafter"/>
</dbReference>
<dbReference type="InterPro" id="IPR019844">
    <property type="entry name" value="CSD_CS"/>
</dbReference>
<dbReference type="SMART" id="SM00357">
    <property type="entry name" value="CSP"/>
    <property type="match status" value="1"/>
</dbReference>
<dbReference type="eggNOG" id="COG3326">
    <property type="taxonomic scope" value="Bacteria"/>
</dbReference>
<evidence type="ECO:0000313" key="6">
    <source>
        <dbReference type="Proteomes" id="UP000016570"/>
    </source>
</evidence>
<dbReference type="PROSITE" id="PS00352">
    <property type="entry name" value="CSD_1"/>
    <property type="match status" value="1"/>
</dbReference>
<feature type="transmembrane region" description="Helical" evidence="3">
    <location>
        <begin position="70"/>
        <end position="90"/>
    </location>
</feature>
<feature type="domain" description="CSD" evidence="4">
    <location>
        <begin position="1"/>
        <end position="65"/>
    </location>
</feature>
<keyword evidence="3" id="KW-1133">Transmembrane helix</keyword>
<dbReference type="EMBL" id="BATJ01000001">
    <property type="protein sequence ID" value="GAD65677.1"/>
    <property type="molecule type" value="Genomic_DNA"/>
</dbReference>
<feature type="transmembrane region" description="Helical" evidence="3">
    <location>
        <begin position="162"/>
        <end position="179"/>
    </location>
</feature>
<comment type="caution">
    <text evidence="5">The sequence shown here is derived from an EMBL/GenBank/DDBJ whole genome shotgun (WGS) entry which is preliminary data.</text>
</comment>
<reference evidence="5 6" key="1">
    <citation type="submission" date="2013-09" db="EMBL/GenBank/DDBJ databases">
        <title>Whole genome shotgun sequence of Vibrio proteolyticus NBRC 13287.</title>
        <authorList>
            <person name="Isaki S."/>
            <person name="Hosoyama A."/>
            <person name="Numata M."/>
            <person name="Hashimoto M."/>
            <person name="Hosoyama Y."/>
            <person name="Tsuchikane K."/>
            <person name="Noguchi M."/>
            <person name="Hirakata S."/>
            <person name="Ichikawa N."/>
            <person name="Ohji S."/>
            <person name="Yamazoe A."/>
            <person name="Fujita N."/>
        </authorList>
    </citation>
    <scope>NUCLEOTIDE SEQUENCE [LARGE SCALE GENOMIC DNA]</scope>
    <source>
        <strain evidence="5 6">NBRC 13287</strain>
    </source>
</reference>
<evidence type="ECO:0000256" key="1">
    <source>
        <dbReference type="ARBA" id="ARBA00022553"/>
    </source>
</evidence>
<dbReference type="Pfam" id="PF06961">
    <property type="entry name" value="DUF1294"/>
    <property type="match status" value="1"/>
</dbReference>
<dbReference type="InterPro" id="IPR011129">
    <property type="entry name" value="CSD"/>
</dbReference>
<gene>
    <name evidence="5" type="ORF">VPR01S_01_04510</name>
</gene>
<dbReference type="Proteomes" id="UP000016570">
    <property type="component" value="Unassembled WGS sequence"/>
</dbReference>
<dbReference type="CDD" id="cd04458">
    <property type="entry name" value="CSP_CDS"/>
    <property type="match status" value="1"/>
</dbReference>
<comment type="subcellular location">
    <subcellularLocation>
        <location evidence="2">Cytoplasm</location>
    </subcellularLocation>
</comment>
<dbReference type="PROSITE" id="PS51857">
    <property type="entry name" value="CSD_2"/>
    <property type="match status" value="1"/>
</dbReference>
<dbReference type="STRING" id="1219065.VPR01S_01_04510"/>
<organism evidence="5 6">
    <name type="scientific">Vibrio proteolyticus NBRC 13287</name>
    <dbReference type="NCBI Taxonomy" id="1219065"/>
    <lineage>
        <taxon>Bacteria</taxon>
        <taxon>Pseudomonadati</taxon>
        <taxon>Pseudomonadota</taxon>
        <taxon>Gammaproteobacteria</taxon>
        <taxon>Vibrionales</taxon>
        <taxon>Vibrionaceae</taxon>
        <taxon>Vibrio</taxon>
    </lineage>
</organism>
<dbReference type="Pfam" id="PF00313">
    <property type="entry name" value="CSD"/>
    <property type="match status" value="1"/>
</dbReference>
<dbReference type="AlphaFoldDB" id="U2ZX48"/>
<accession>U2ZX48</accession>
<dbReference type="SUPFAM" id="SSF50249">
    <property type="entry name" value="Nucleic acid-binding proteins"/>
    <property type="match status" value="1"/>
</dbReference>
<evidence type="ECO:0000256" key="2">
    <source>
        <dbReference type="RuleBase" id="RU000408"/>
    </source>
</evidence>
<keyword evidence="1" id="KW-0597">Phosphoprotein</keyword>
<proteinExistence type="predicted"/>
<keyword evidence="3" id="KW-0472">Membrane</keyword>
<keyword evidence="6" id="KW-1185">Reference proteome</keyword>
<dbReference type="Gene3D" id="2.40.50.140">
    <property type="entry name" value="Nucleic acid-binding proteins"/>
    <property type="match status" value="1"/>
</dbReference>
<evidence type="ECO:0000259" key="4">
    <source>
        <dbReference type="PROSITE" id="PS51857"/>
    </source>
</evidence>
<protein>
    <recommendedName>
        <fullName evidence="4">CSD domain-containing protein</fullName>
    </recommendedName>
</protein>
<dbReference type="PANTHER" id="PTHR12962:SF1">
    <property type="entry name" value="COLD SHOCK DOMAIN-CONTAINING PROTEIN CG9705"/>
    <property type="match status" value="1"/>
</dbReference>
<dbReference type="InterPro" id="IPR002059">
    <property type="entry name" value="CSP_DNA-bd"/>
</dbReference>
<keyword evidence="3" id="KW-0812">Transmembrane</keyword>